<keyword evidence="10" id="KW-0732">Signal</keyword>
<evidence type="ECO:0000256" key="2">
    <source>
        <dbReference type="ARBA" id="ARBA00022448"/>
    </source>
</evidence>
<feature type="domain" description="TonB-dependent receptor-like beta-barrel" evidence="11">
    <location>
        <begin position="344"/>
        <end position="871"/>
    </location>
</feature>
<evidence type="ECO:0000256" key="4">
    <source>
        <dbReference type="ARBA" id="ARBA00022692"/>
    </source>
</evidence>
<keyword evidence="2 8" id="KW-0813">Transport</keyword>
<dbReference type="Pfam" id="PF07715">
    <property type="entry name" value="Plug"/>
    <property type="match status" value="1"/>
</dbReference>
<organism evidence="13 14">
    <name type="scientific">Bowmanella denitrificans</name>
    <dbReference type="NCBI Taxonomy" id="366582"/>
    <lineage>
        <taxon>Bacteria</taxon>
        <taxon>Pseudomonadati</taxon>
        <taxon>Pseudomonadota</taxon>
        <taxon>Gammaproteobacteria</taxon>
        <taxon>Alteromonadales</taxon>
        <taxon>Alteromonadaceae</taxon>
        <taxon>Bowmanella</taxon>
    </lineage>
</organism>
<evidence type="ECO:0000256" key="8">
    <source>
        <dbReference type="PROSITE-ProRule" id="PRU01360"/>
    </source>
</evidence>
<feature type="domain" description="TonB-dependent receptor plug" evidence="12">
    <location>
        <begin position="55"/>
        <end position="165"/>
    </location>
</feature>
<dbReference type="InterPro" id="IPR039426">
    <property type="entry name" value="TonB-dep_rcpt-like"/>
</dbReference>
<reference evidence="13 14" key="1">
    <citation type="journal article" date="2019" name="Int. J. Syst. Evol. Microbiol.">
        <title>The Global Catalogue of Microorganisms (GCM) 10K type strain sequencing project: providing services to taxonomists for standard genome sequencing and annotation.</title>
        <authorList>
            <consortium name="The Broad Institute Genomics Platform"/>
            <consortium name="The Broad Institute Genome Sequencing Center for Infectious Disease"/>
            <person name="Wu L."/>
            <person name="Ma J."/>
        </authorList>
    </citation>
    <scope>NUCLEOTIDE SEQUENCE [LARGE SCALE GENOMIC DNA]</scope>
    <source>
        <strain evidence="13 14">JCM 13378</strain>
    </source>
</reference>
<evidence type="ECO:0000313" key="14">
    <source>
        <dbReference type="Proteomes" id="UP001501757"/>
    </source>
</evidence>
<evidence type="ECO:0000313" key="13">
    <source>
        <dbReference type="EMBL" id="GAA0340359.1"/>
    </source>
</evidence>
<sequence>MKKNKITRLLACSATTALMAQFGVVGSAMAQDSAEKAAEIIQITGSRIARSELAATSPVTTIEKTQLQLDRAVNVEDITAKLPQAAAGANSTGATVGDSLGSSTLDLRGLGQNRTLVLINGTRATPFSFRNSVDLNSIPAGLIKRVDVLTGGAAAIYGADAVAGVVNFILDDQYEGLELSSSYEMPKGGAEQFNMDAIFGGDIHDGRGHVTGYMGYSERQELLAGERDFTSDTKTLVAGTGGNFTDVASGNFFAFDESGSLANSRQTLDVTSQRYLIQPMKRLSAGVFFGYDLADSVEAYGRAMFTQVRVTGAGSTGQTPVAVNEQVRISADNAFITDEFRNLLTFDANGEALVNVERNLGLGLQHTKTTRNTLQFQLGLRGDINDNIAWDLYGQYGRTDGKATVYNNGVRLDAAGNSRFAALANSVDIFGPGADFSSLSNPVLHSDRQREQSIVALTFSGDTLGLFEMPAGPLSYAVGYEYRKEHGIQTAGSALRSGTAYGLGGIFDMDAEFDSKEFYAELLVPLLVDLPFIQELNLEGAYRTSDYSNTDSANTNKLGLSWTINDDLRLRATRQTAIRAPNLGEFAGPETALSLALFDENSAQFVPRLGGRFDGDPCLDGRGNAEQCARFGAPAPGTAFDSSKAIYTFGGNPDIRPEEAITYTVGLVYTPDYIDGFDLTLDYYDIEINDAVSQIQPIAALTNCYIDNPVADNPLCGAVLRDPNTGLISQTLVNDLNLATLQQSGVDIGMRYRFDSVLGFGETLQLSYQGNVVTKQERQDNATVAARDCKGTFGTACTGDFASILQADYRHRAAVDLYLDDVNVQLSWRRIGDVVNALDATDSISAQNYIDLAASWQVSDALQLTFGVDNLFDKEPPKPESAANLFGTVSDYDVIGRSFGLSVRYRQ</sequence>
<dbReference type="Gene3D" id="2.40.170.20">
    <property type="entry name" value="TonB-dependent receptor, beta-barrel domain"/>
    <property type="match status" value="1"/>
</dbReference>
<keyword evidence="13" id="KW-0675">Receptor</keyword>
<keyword evidence="4 8" id="KW-0812">Transmembrane</keyword>
<evidence type="ECO:0000256" key="7">
    <source>
        <dbReference type="ARBA" id="ARBA00023237"/>
    </source>
</evidence>
<comment type="subcellular location">
    <subcellularLocation>
        <location evidence="1 8">Cell outer membrane</location>
        <topology evidence="1 8">Multi-pass membrane protein</topology>
    </subcellularLocation>
</comment>
<evidence type="ECO:0000256" key="10">
    <source>
        <dbReference type="SAM" id="SignalP"/>
    </source>
</evidence>
<dbReference type="Proteomes" id="UP001501757">
    <property type="component" value="Unassembled WGS sequence"/>
</dbReference>
<evidence type="ECO:0000256" key="6">
    <source>
        <dbReference type="ARBA" id="ARBA00023136"/>
    </source>
</evidence>
<keyword evidence="14" id="KW-1185">Reference proteome</keyword>
<feature type="chain" id="PRO_5046812427" evidence="10">
    <location>
        <begin position="31"/>
        <end position="907"/>
    </location>
</feature>
<keyword evidence="7 8" id="KW-0998">Cell outer membrane</keyword>
<gene>
    <name evidence="13" type="ORF">GCM10009092_01070</name>
</gene>
<accession>A0ABN0WL63</accession>
<dbReference type="InterPro" id="IPR000531">
    <property type="entry name" value="Beta-barrel_TonB"/>
</dbReference>
<name>A0ABN0WL63_9ALTE</name>
<keyword evidence="5 9" id="KW-0798">TonB box</keyword>
<dbReference type="SUPFAM" id="SSF56935">
    <property type="entry name" value="Porins"/>
    <property type="match status" value="1"/>
</dbReference>
<dbReference type="InterPro" id="IPR036942">
    <property type="entry name" value="Beta-barrel_TonB_sf"/>
</dbReference>
<dbReference type="InterPro" id="IPR012910">
    <property type="entry name" value="Plug_dom"/>
</dbReference>
<dbReference type="Pfam" id="PF00593">
    <property type="entry name" value="TonB_dep_Rec_b-barrel"/>
    <property type="match status" value="1"/>
</dbReference>
<proteinExistence type="inferred from homology"/>
<dbReference type="InterPro" id="IPR037066">
    <property type="entry name" value="Plug_dom_sf"/>
</dbReference>
<comment type="similarity">
    <text evidence="8 9">Belongs to the TonB-dependent receptor family.</text>
</comment>
<dbReference type="RefSeq" id="WP_343840413.1">
    <property type="nucleotide sequence ID" value="NZ_BAAAEI010000001.1"/>
</dbReference>
<comment type="caution">
    <text evidence="13">The sequence shown here is derived from an EMBL/GenBank/DDBJ whole genome shotgun (WGS) entry which is preliminary data.</text>
</comment>
<dbReference type="PROSITE" id="PS52016">
    <property type="entry name" value="TONB_DEPENDENT_REC_3"/>
    <property type="match status" value="1"/>
</dbReference>
<protein>
    <submittedName>
        <fullName evidence="13">TonB-dependent receptor</fullName>
    </submittedName>
</protein>
<keyword evidence="6 8" id="KW-0472">Membrane</keyword>
<dbReference type="PANTHER" id="PTHR47234">
    <property type="match status" value="1"/>
</dbReference>
<dbReference type="EMBL" id="BAAAEI010000001">
    <property type="protein sequence ID" value="GAA0340359.1"/>
    <property type="molecule type" value="Genomic_DNA"/>
</dbReference>
<evidence type="ECO:0000256" key="1">
    <source>
        <dbReference type="ARBA" id="ARBA00004571"/>
    </source>
</evidence>
<evidence type="ECO:0000259" key="11">
    <source>
        <dbReference type="Pfam" id="PF00593"/>
    </source>
</evidence>
<dbReference type="PANTHER" id="PTHR47234:SF2">
    <property type="entry name" value="TONB-DEPENDENT RECEPTOR"/>
    <property type="match status" value="1"/>
</dbReference>
<feature type="signal peptide" evidence="10">
    <location>
        <begin position="1"/>
        <end position="30"/>
    </location>
</feature>
<keyword evidence="3 8" id="KW-1134">Transmembrane beta strand</keyword>
<evidence type="ECO:0000259" key="12">
    <source>
        <dbReference type="Pfam" id="PF07715"/>
    </source>
</evidence>
<dbReference type="Gene3D" id="2.170.130.10">
    <property type="entry name" value="TonB-dependent receptor, plug domain"/>
    <property type="match status" value="1"/>
</dbReference>
<evidence type="ECO:0000256" key="9">
    <source>
        <dbReference type="RuleBase" id="RU003357"/>
    </source>
</evidence>
<evidence type="ECO:0000256" key="3">
    <source>
        <dbReference type="ARBA" id="ARBA00022452"/>
    </source>
</evidence>
<evidence type="ECO:0000256" key="5">
    <source>
        <dbReference type="ARBA" id="ARBA00023077"/>
    </source>
</evidence>